<reference evidence="1 2" key="1">
    <citation type="journal article" date="2019" name="Genome Biol. Evol.">
        <title>The Rhododendron genome and chromosomal organization provide insight into shared whole-genome duplications across the heath family (Ericaceae).</title>
        <authorList>
            <person name="Soza V.L."/>
            <person name="Lindsley D."/>
            <person name="Waalkes A."/>
            <person name="Ramage E."/>
            <person name="Patwardhan R.P."/>
            <person name="Burton J.N."/>
            <person name="Adey A."/>
            <person name="Kumar A."/>
            <person name="Qiu R."/>
            <person name="Shendure J."/>
            <person name="Hall B."/>
        </authorList>
    </citation>
    <scope>NUCLEOTIDE SEQUENCE [LARGE SCALE GENOMIC DNA]</scope>
    <source>
        <strain evidence="1">RSF 1966-606</strain>
    </source>
</reference>
<evidence type="ECO:0000313" key="1">
    <source>
        <dbReference type="EMBL" id="KAE9456574.1"/>
    </source>
</evidence>
<gene>
    <name evidence="1" type="ORF">C3L33_11490</name>
</gene>
<proteinExistence type="predicted"/>
<accession>A0A6A4LJK8</accession>
<evidence type="ECO:0000313" key="2">
    <source>
        <dbReference type="Proteomes" id="UP000428333"/>
    </source>
</evidence>
<keyword evidence="2" id="KW-1185">Reference proteome</keyword>
<dbReference type="AlphaFoldDB" id="A0A6A4LJK8"/>
<dbReference type="Proteomes" id="UP000428333">
    <property type="component" value="Linkage Group LG07"/>
</dbReference>
<dbReference type="OrthoDB" id="1746712at2759"/>
<sequence length="40" mass="4431">MVDGKVIKRAKHKSTIKDPGTPGILEMVNSFIKPLHICID</sequence>
<feature type="non-terminal residue" evidence="1">
    <location>
        <position position="1"/>
    </location>
</feature>
<dbReference type="EMBL" id="QEFC01001721">
    <property type="protein sequence ID" value="KAE9456574.1"/>
    <property type="molecule type" value="Genomic_DNA"/>
</dbReference>
<protein>
    <submittedName>
        <fullName evidence="1">Uncharacterized protein</fullName>
    </submittedName>
</protein>
<name>A0A6A4LJK8_9ERIC</name>
<comment type="caution">
    <text evidence="1">The sequence shown here is derived from an EMBL/GenBank/DDBJ whole genome shotgun (WGS) entry which is preliminary data.</text>
</comment>
<organism evidence="1 2">
    <name type="scientific">Rhododendron williamsianum</name>
    <dbReference type="NCBI Taxonomy" id="262921"/>
    <lineage>
        <taxon>Eukaryota</taxon>
        <taxon>Viridiplantae</taxon>
        <taxon>Streptophyta</taxon>
        <taxon>Embryophyta</taxon>
        <taxon>Tracheophyta</taxon>
        <taxon>Spermatophyta</taxon>
        <taxon>Magnoliopsida</taxon>
        <taxon>eudicotyledons</taxon>
        <taxon>Gunneridae</taxon>
        <taxon>Pentapetalae</taxon>
        <taxon>asterids</taxon>
        <taxon>Ericales</taxon>
        <taxon>Ericaceae</taxon>
        <taxon>Ericoideae</taxon>
        <taxon>Rhodoreae</taxon>
        <taxon>Rhododendron</taxon>
    </lineage>
</organism>